<organism evidence="3 4">
    <name type="scientific">Phrynosoma platyrhinos</name>
    <name type="common">Desert horned lizard</name>
    <dbReference type="NCBI Taxonomy" id="52577"/>
    <lineage>
        <taxon>Eukaryota</taxon>
        <taxon>Metazoa</taxon>
        <taxon>Chordata</taxon>
        <taxon>Craniata</taxon>
        <taxon>Vertebrata</taxon>
        <taxon>Euteleostomi</taxon>
        <taxon>Lepidosauria</taxon>
        <taxon>Squamata</taxon>
        <taxon>Bifurcata</taxon>
        <taxon>Unidentata</taxon>
        <taxon>Episquamata</taxon>
        <taxon>Toxicofera</taxon>
        <taxon>Iguania</taxon>
        <taxon>Phrynosomatidae</taxon>
        <taxon>Phrynosomatinae</taxon>
        <taxon>Phrynosoma</taxon>
    </lineage>
</organism>
<sequence length="1923" mass="210063">TGQQQISVAPSSESFTNWRAILSPTWPSRELESSSVGDFSMRQALENANLLQIIKSTLAGTRTRTMDQTRVLPSLYQGSGNSASQEPSELSAESSVKSRDADEMTIVSGLPQITVSSALSTSPSVTYPTTSVSSQIMPYATSSISKKISPGSDIISTTPSSSLLPLVKESPHLIIISMLTVPPTKVPLSTNVEHSFTVNTANFHFSKGPGNLLSTVTPENPSRIKYAFSRKGNAFSVGTSFSNKFGLIDGDPATSADRQIDPRNWKLHSPTFHAIIPDQTSLLLSPQIPPNARILNNSFFGLVHKVSSTAVIPRQPDVTSLKDPNIHVIGSLPVLKRKTRIPWSSKSIFPSSWLKMSPSLPSPSLASNTKERALLSASETPRLSHLVTDVSSPTLPTRVISEAINTSNAIAQAPAPTNIPVSYRTDKISSFEVSTEWTFNRTVYASVSVPNTKVVSKTYVTNPLITESTNQVFTKDTADTAYETIPPTTVKPILWPPTYSLVKSIHHRYVTKDIAPTFTDIDVNSAPPYQSPQKQTTNFTVEIPVSRRAPWKTRFEKFSSLERTSSTASPLSLPTSFRLLWKSQSAAIFRPLPNDSRNLQLKSPTNSLKKEGGNAKKSSTLISYTEHLSHSPLNKFDSEIHETSNMADVTYKTTSVPSDSAILAPFTPVLEHLKSVVPFPLEASSAASKVILDTSNGNETGKMTALVSEWDIGNWQLSTSGVVSSGKRTPHMSNTEKDYGKYTTLKNIYTEVPGLQQQTHTNKQMPFATLSIDTSLTSVQSVSAPSSTAIMSKSLTELNTYPFAIETNFDQHSPFLQHQSKSSQSTEVPPLQSKRDTISPKNILEYFSFRNINFTSSYDKISHFSYKDFTTNHRGTSVSMEAVSPALSAYSYSLPFDSYAKSRTTLKPQTTNSKPLVASIDAFYEMSSSLPLTSQFIAKLTVPVIKEISAISDKKAKFSPIPLHDLPSSTPILNVIEDYKTSGKTIPSINNLDSKVNNLSKQSTTLSIGGWYTKGTSDILDAVKVVNETTKITALQTHATNPAIITSVHASRTQLTSLLPTTNFTHSVITVLPSVSPGVIPSVTTSEATPVTGKSAPTSPMLTSSLFSLSTENSPSVMALSTLISTLAKNNTAAKMALTLSPILTHSTFPVASRDESTTPVHTTSLSPIPKSSTVSAPTTHTPRQIETTILDTRKSTSPDLTKTSTAYPLTITAALTSITASAKTTRLLPTPAENTSAATPTTPVSTATLVNATTVLPLECQLSRNLLVKTVLFLNTRRLLLNDSLKQNVTKGLTQALRQAFNQNVNAQIEILEQSNNVTVGYYVTQERLVFIPAVVIEMLIAYGVSNATSDIKQHVPNLHSVAVLALPWDPVPAYHFQLKTELQFMGQSDNIQSCRFVQTMEQRLQKAFQDAERKVLNTSSMLTVQILNTSNVFQAVTLFYVVRNESIVLNGTESSNLLNHLSAELVGFYLTYPPLTIAEALEYPNLDTSEATRDYWVITVIQGVDITLMGMNNQSFARLMEQRLAPLFMMSHQQGRRFKRATTVGSYTVQMVKMQRIPGPKDPAELTYYTLYNGKPLLGTTAAKLLSTVDSQRMALTLGYVVQVQADPVVKNPPNNLWIIAAVLAPIAVVTVIILIITAVLCRKNKNDFKGDTMMNLPQRAKPVQGFDYAKQHLGQQGAEDEVLPVTQETVVLPLPVRDAPTSQEREVIQDGSMAKIAKSNDTRKSRSPSENGSVISNESGKPNSGRGSPQKVMAQQKVTKEEGRKRNGFKSSKKIVPISDEEEGVMLFDNVAKSTIDPFDTSSGSVQLIAIKPVALPPAHPISDRSQETAVLNGEINKALKQKSDIEHYRNKLRLKAKRKGYYDFPAVDNNKGLADRKKIYEKAQNEIDHILDPDTDGSSPFIEPKNRWVVLCAFIAACD</sequence>
<feature type="region of interest" description="Disordered" evidence="1">
    <location>
        <begin position="1153"/>
        <end position="1186"/>
    </location>
</feature>
<dbReference type="PANTHER" id="PTHR21590:SF3">
    <property type="entry name" value="UPF0606 PROTEIN KIAA1549L"/>
    <property type="match status" value="1"/>
</dbReference>
<evidence type="ECO:0000313" key="3">
    <source>
        <dbReference type="EMBL" id="KAH0620860.1"/>
    </source>
</evidence>
<accession>A0ABQ7SU05</accession>
<feature type="region of interest" description="Disordered" evidence="1">
    <location>
        <begin position="816"/>
        <end position="835"/>
    </location>
</feature>
<feature type="compositionally biased region" description="Polar residues" evidence="1">
    <location>
        <begin position="1158"/>
        <end position="1186"/>
    </location>
</feature>
<protein>
    <submittedName>
        <fullName evidence="3">Uncharacterized protein</fullName>
    </submittedName>
</protein>
<dbReference type="Pfam" id="PF12877">
    <property type="entry name" value="KIAA1549"/>
    <property type="match status" value="1"/>
</dbReference>
<dbReference type="InterPro" id="IPR024606">
    <property type="entry name" value="KIAA1549"/>
</dbReference>
<dbReference type="PANTHER" id="PTHR21590">
    <property type="entry name" value="SEA DOMAIN-CONTAINING PROTEIN"/>
    <property type="match status" value="1"/>
</dbReference>
<evidence type="ECO:0000256" key="1">
    <source>
        <dbReference type="SAM" id="MobiDB-lite"/>
    </source>
</evidence>
<feature type="compositionally biased region" description="Polar residues" evidence="1">
    <location>
        <begin position="595"/>
        <end position="607"/>
    </location>
</feature>
<gene>
    <name evidence="3" type="ORF">JD844_021710</name>
</gene>
<feature type="region of interest" description="Disordered" evidence="1">
    <location>
        <begin position="1699"/>
        <end position="1776"/>
    </location>
</feature>
<evidence type="ECO:0000313" key="4">
    <source>
        <dbReference type="Proteomes" id="UP000826234"/>
    </source>
</evidence>
<feature type="non-terminal residue" evidence="3">
    <location>
        <position position="1"/>
    </location>
</feature>
<reference evidence="3 4" key="1">
    <citation type="journal article" date="2022" name="Gigascience">
        <title>A chromosome-level genome assembly and annotation of the desert horned lizard, Phrynosoma platyrhinos, provides insight into chromosomal rearrangements among reptiles.</title>
        <authorList>
            <person name="Koochekian N."/>
            <person name="Ascanio A."/>
            <person name="Farleigh K."/>
            <person name="Card D.C."/>
            <person name="Schield D.R."/>
            <person name="Castoe T.A."/>
            <person name="Jezkova T."/>
        </authorList>
    </citation>
    <scope>NUCLEOTIDE SEQUENCE [LARGE SCALE GENOMIC DNA]</scope>
    <source>
        <strain evidence="3">NK-2021</strain>
    </source>
</reference>
<feature type="region of interest" description="Disordered" evidence="1">
    <location>
        <begin position="74"/>
        <end position="102"/>
    </location>
</feature>
<keyword evidence="2" id="KW-0472">Membrane</keyword>
<name>A0ABQ7SU05_PHRPL</name>
<feature type="compositionally biased region" description="Polar residues" evidence="1">
    <location>
        <begin position="1731"/>
        <end position="1750"/>
    </location>
</feature>
<feature type="transmembrane region" description="Helical" evidence="2">
    <location>
        <begin position="1619"/>
        <end position="1643"/>
    </location>
</feature>
<feature type="region of interest" description="Disordered" evidence="1">
    <location>
        <begin position="595"/>
        <end position="615"/>
    </location>
</feature>
<comment type="caution">
    <text evidence="3">The sequence shown here is derived from an EMBL/GenBank/DDBJ whole genome shotgun (WGS) entry which is preliminary data.</text>
</comment>
<feature type="compositionally biased region" description="Polar residues" evidence="1">
    <location>
        <begin position="76"/>
        <end position="95"/>
    </location>
</feature>
<dbReference type="Proteomes" id="UP000826234">
    <property type="component" value="Unassembled WGS sequence"/>
</dbReference>
<proteinExistence type="predicted"/>
<evidence type="ECO:0000256" key="2">
    <source>
        <dbReference type="SAM" id="Phobius"/>
    </source>
</evidence>
<keyword evidence="2" id="KW-0812">Transmembrane</keyword>
<keyword evidence="2" id="KW-1133">Transmembrane helix</keyword>
<dbReference type="EMBL" id="JAIPUX010003289">
    <property type="protein sequence ID" value="KAH0620860.1"/>
    <property type="molecule type" value="Genomic_DNA"/>
</dbReference>
<keyword evidence="4" id="KW-1185">Reference proteome</keyword>
<feature type="compositionally biased region" description="Polar residues" evidence="1">
    <location>
        <begin position="816"/>
        <end position="827"/>
    </location>
</feature>